<name>A0ABT3NPF2_9PROT</name>
<dbReference type="RefSeq" id="WP_301587648.1">
    <property type="nucleotide sequence ID" value="NZ_JAPFQI010000001.1"/>
</dbReference>
<feature type="region of interest" description="Disordered" evidence="1">
    <location>
        <begin position="82"/>
        <end position="101"/>
    </location>
</feature>
<protein>
    <submittedName>
        <fullName evidence="3">Autotransporter outer membrane beta-barrel domain-containing protein</fullName>
    </submittedName>
</protein>
<evidence type="ECO:0000313" key="4">
    <source>
        <dbReference type="Proteomes" id="UP001526430"/>
    </source>
</evidence>
<dbReference type="EMBL" id="JAPFQI010000001">
    <property type="protein sequence ID" value="MCW8084033.1"/>
    <property type="molecule type" value="Genomic_DNA"/>
</dbReference>
<feature type="region of interest" description="Disordered" evidence="1">
    <location>
        <begin position="40"/>
        <end position="60"/>
    </location>
</feature>
<feature type="domain" description="Autotransporter" evidence="2">
    <location>
        <begin position="1797"/>
        <end position="2075"/>
    </location>
</feature>
<dbReference type="InterPro" id="IPR036709">
    <property type="entry name" value="Autotransporte_beta_dom_sf"/>
</dbReference>
<keyword evidence="4" id="KW-1185">Reference proteome</keyword>
<dbReference type="SUPFAM" id="SSF103515">
    <property type="entry name" value="Autotransporter"/>
    <property type="match status" value="1"/>
</dbReference>
<dbReference type="SMART" id="SM00869">
    <property type="entry name" value="Autotransporter"/>
    <property type="match status" value="1"/>
</dbReference>
<proteinExistence type="predicted"/>
<evidence type="ECO:0000256" key="1">
    <source>
        <dbReference type="SAM" id="MobiDB-lite"/>
    </source>
</evidence>
<sequence length="2075" mass="192698">MVLALAPGHGGTFSIRGLAVITLALGPLILPGRAWAQAPCNGSPSPPPQPAVQADYANQSFGNTPPLTPYVISQTGATGCAGAPVGDNSDGNPGLPGQPGAAITSNNVGLTIIGGQPGASDDAPTNGALIGSAGGVGGTGGLSGNPVTVPVSGGDGGAGGAGGAVTVTFGAAFVPDPATGLPAGIALSVTSYGGAGGTGGTNPTLYAAERFGGRGGEGGAAGPVSVTASGSIAPNGVSGVQAISRGGQGGTGGIADASDCRICGITNGGPGGNGGAGGSASVQWTGGTIQRFGTGLSAGSSGGLGGDGGATKYGFGEYGGDAGAGGQAGAASVTLAAGGRVVVVQPAPDPSPAVSVSSVGGSGGAGGLPGVAPGSGGGRGGTGGAGGSALATILGGISVTGAGVIGQSDGQAVLVTSNGGAGGRGGWSEGVVGGPGGGGFAGPGGTAALILGDAANTATISTSGNFAHGAVVQSVGGGGGNGGQANFVFGGGSGGAGAAGGDAGPVTITAPNASVLLTGTNGTVLVAQSVGGGGGSGGDATDLPLLASYVIGGNGGLGGNGNQVTVTLGPGVFGSTNPTGGGGILAQSIGGSGGLAGSATATGLSIVSVTVGGDAGSGGRAGPVTVTNGGLVTTYGDHAIGIHGQSIGGGGGKAGSALTFVAGLLPTAAVSIGGRGGSGGLAGDVTVTNTAQVTTFGPDAYGVLIQSVGGGGGHGGAALARAVGLSANPDIPAISVSIATGGAGGTGNDAGTATLNNSGLITTAGHGAIGVMAQSVGGGGGTGGDSTASAYAGGGDGQTLTVSIGVAVGGRGGAGGAGGRVDLSNAGLIITLGQDAPGVFAQSIGGGGGNSGAGDATSSSSEANFSVAASIGVGGAAGAGSHGGLVGLTNTGSITTSGDGSDGVFAQSIGGGGGSAGGGTATASGGNMSLAVGVGGRGGAGGAGGQVTIHNNGGAIVTRGTDSVGIFAQSIGGGGGRGGKGGATAGGVSTLSNVQALFDTLAAGLKLNKQATQRADGILQIGQIGENILATAEELLSILPQPQAQNNGGEEGKSSKIELQVNVGAGVGGSGGAAGDGGVVTVTNTGQVLTFGAQSDGVLAQSVGGSGGSGGGASSVGAASDDTPVQASVAVGGGSGSGGSGGTVTVTNGTGGRISTQGVLAMGIVAQSIGGGGGEGTIAGTVNGSLRSLGVGLGGSGGAGGHGGAVSVTTGDGTAGSSITTTGKHGIGILAQSIGGGGGLVRTMTTDQTFDPSKIINNPHGRLADIHGFALDLGGQSGAGGNGGAVQVTVAGPVTTSGLGAHAVVAQSIGGGGGFVAGGQFFGPNHAGGDANRTGGGGNVTITLQPGAAIATAGDGAYGILAQSIGGGGGVAGDPSLVATYAREILPGLMRSGSGSGGAVGVTLDQASVQTAGAYAPAIFAQSVGGGGGMLSQGGSTTGRALYRGSTGGAGEGGSVTVSLVNSRVAATGAGSAGILAQSTGQATGAIQISLDANSTVTGGLPDANPAGQDRTLRDAAAIRILGGTGNTITNAGTITALNGNGVQGFAILADSSRVTVTNTGHVSGSVSIPGAGSSFDNQVGGLVSGAALVDLGGGLFRNAGSLQTGSGGSSAGAPTLLVGDLLQTSTGRLVVPADFEAGSAARLDVQGRARLGGAVELRAATLANAAATVLTASGGVALDPDLATPSPFLFRYNLRATATTLEVQPEARFAEAASGLGANRRAVAAHLQELWNGGVRLGAGYAALAAIADGNGYGRALDTLSGQAVGAVAAFRHAASRSFVGAVLNECPTFAAVGRTTDSASCAWARIVGGSATQNASGGALGYRSESWTFQAGGQRQVAPGLFVTGSLGYESSTLRGGGNSRVTGDTVLAGTGVRWQSGPWQVSGLLDFGYGSFRSRRSVVVGPFAATARAEPAVLHVGAHARIAYRVPLGGWYVQPRLDLHLTAVRGSAYSETGAAPFNLAVKPSTGIAFVAAPEIEVGARIPLGGGVALRPFASAGLGFGANGDWAVTARFAGQTAGRGFRATTPIPDVVGRFSVGAEILGTSRWDVRIQYNGEVGDGFSSHVGMARVAYRF</sequence>
<gene>
    <name evidence="3" type="ORF">OF850_00185</name>
</gene>
<reference evidence="3 4" key="1">
    <citation type="submission" date="2022-10" db="EMBL/GenBank/DDBJ databases">
        <title>Roseococcus glaciei nov., sp. nov., isolated from glacier.</title>
        <authorList>
            <person name="Liu Q."/>
            <person name="Xin Y.-H."/>
        </authorList>
    </citation>
    <scope>NUCLEOTIDE SEQUENCE [LARGE SCALE GENOMIC DNA]</scope>
    <source>
        <strain evidence="3 4">MDT2-1-1</strain>
    </source>
</reference>
<accession>A0ABT3NPF2</accession>
<evidence type="ECO:0000259" key="2">
    <source>
        <dbReference type="PROSITE" id="PS51208"/>
    </source>
</evidence>
<dbReference type="Proteomes" id="UP001526430">
    <property type="component" value="Unassembled WGS sequence"/>
</dbReference>
<comment type="caution">
    <text evidence="3">The sequence shown here is derived from an EMBL/GenBank/DDBJ whole genome shotgun (WGS) entry which is preliminary data.</text>
</comment>
<evidence type="ECO:0000313" key="3">
    <source>
        <dbReference type="EMBL" id="MCW8084033.1"/>
    </source>
</evidence>
<dbReference type="PROSITE" id="PS51208">
    <property type="entry name" value="AUTOTRANSPORTER"/>
    <property type="match status" value="1"/>
</dbReference>
<dbReference type="InterPro" id="IPR005546">
    <property type="entry name" value="Autotransporte_beta"/>
</dbReference>
<organism evidence="3 4">
    <name type="scientific">Sabulicella glaciei</name>
    <dbReference type="NCBI Taxonomy" id="2984948"/>
    <lineage>
        <taxon>Bacteria</taxon>
        <taxon>Pseudomonadati</taxon>
        <taxon>Pseudomonadota</taxon>
        <taxon>Alphaproteobacteria</taxon>
        <taxon>Acetobacterales</taxon>
        <taxon>Acetobacteraceae</taxon>
        <taxon>Sabulicella</taxon>
    </lineage>
</organism>